<proteinExistence type="predicted"/>
<gene>
    <name evidence="1" type="ORF">H8K26_11810</name>
</gene>
<dbReference type="InterPro" id="IPR036291">
    <property type="entry name" value="NAD(P)-bd_dom_sf"/>
</dbReference>
<evidence type="ECO:0000313" key="1">
    <source>
        <dbReference type="EMBL" id="MBC3812129.1"/>
    </source>
</evidence>
<dbReference type="EMBL" id="JACOFT010000004">
    <property type="protein sequence ID" value="MBC3812129.1"/>
    <property type="molecule type" value="Genomic_DNA"/>
</dbReference>
<dbReference type="InterPro" id="IPR023401">
    <property type="entry name" value="ODC_N"/>
</dbReference>
<sequence length="328" mass="35657">MIPFISKEKVRQALQYPKLIHALREAFQQEIITPKRHAHLLSEQANSSLLLMPAWNPSGHTGVKLVTVAPQNIDTPTVHAIFILFDSITGVPLAFMDGEEITQKRTAAASALASSFLSRKNSSHLLLVGNGSLAPHMALAHCHTRPIDKITIWGRSAEKSERCRQTLTSFADLPKGIKIEVTSDLAGSCMSADIITCATTSRQAIIKGEWIQAGTHLDLVGGFKPDMREVDDELMAKSVVFVDTFTGALAEAGDILQALQSGSLKKEAIVAELADLCSGRYTGRRSEQEVTAFKSVGTALEDLCAANLVWQSHQQEANEKASARVFQQ</sequence>
<dbReference type="RefSeq" id="WP_190479762.1">
    <property type="nucleotide sequence ID" value="NZ_JACOFT010000004.1"/>
</dbReference>
<dbReference type="Gene3D" id="3.30.1780.10">
    <property type="entry name" value="ornithine cyclodeaminase, domain 1"/>
    <property type="match status" value="1"/>
</dbReference>
<dbReference type="InterPro" id="IPR003462">
    <property type="entry name" value="ODC_Mu_crystall"/>
</dbReference>
<dbReference type="PIRSF" id="PIRSF001439">
    <property type="entry name" value="CryM"/>
    <property type="match status" value="1"/>
</dbReference>
<comment type="caution">
    <text evidence="1">The sequence shown here is derived from an EMBL/GenBank/DDBJ whole genome shotgun (WGS) entry which is preliminary data.</text>
</comment>
<dbReference type="SUPFAM" id="SSF51735">
    <property type="entry name" value="NAD(P)-binding Rossmann-fold domains"/>
    <property type="match status" value="1"/>
</dbReference>
<evidence type="ECO:0000313" key="2">
    <source>
        <dbReference type="Proteomes" id="UP000637632"/>
    </source>
</evidence>
<dbReference type="Pfam" id="PF02423">
    <property type="entry name" value="OCD_Mu_crystall"/>
    <property type="match status" value="1"/>
</dbReference>
<dbReference type="PANTHER" id="PTHR13812">
    <property type="entry name" value="KETIMINE REDUCTASE MU-CRYSTALLIN"/>
    <property type="match status" value="1"/>
</dbReference>
<reference evidence="1 2" key="1">
    <citation type="submission" date="2020-08" db="EMBL/GenBank/DDBJ databases">
        <title>Novel species isolated from subtropical streams in China.</title>
        <authorList>
            <person name="Lu H."/>
        </authorList>
    </citation>
    <scope>NUCLEOTIDE SEQUENCE [LARGE SCALE GENOMIC DNA]</scope>
    <source>
        <strain evidence="1 2">CCTCC AB 2015119</strain>
    </source>
</reference>
<accession>A0ABR6XII2</accession>
<organism evidence="1 2">
    <name type="scientific">Undibacterium aquatile</name>
    <dbReference type="NCBI Taxonomy" id="1537398"/>
    <lineage>
        <taxon>Bacteria</taxon>
        <taxon>Pseudomonadati</taxon>
        <taxon>Pseudomonadota</taxon>
        <taxon>Betaproteobacteria</taxon>
        <taxon>Burkholderiales</taxon>
        <taxon>Oxalobacteraceae</taxon>
        <taxon>Undibacterium</taxon>
    </lineage>
</organism>
<dbReference type="PANTHER" id="PTHR13812:SF19">
    <property type="entry name" value="KETIMINE REDUCTASE MU-CRYSTALLIN"/>
    <property type="match status" value="1"/>
</dbReference>
<dbReference type="Gene3D" id="3.40.50.720">
    <property type="entry name" value="NAD(P)-binding Rossmann-like Domain"/>
    <property type="match status" value="1"/>
</dbReference>
<dbReference type="NCBIfam" id="NF004793">
    <property type="entry name" value="PRK06141.1"/>
    <property type="match status" value="1"/>
</dbReference>
<keyword evidence="2" id="KW-1185">Reference proteome</keyword>
<dbReference type="Proteomes" id="UP000637632">
    <property type="component" value="Unassembled WGS sequence"/>
</dbReference>
<protein>
    <submittedName>
        <fullName evidence="1">Ornithine cyclodeaminase family protein</fullName>
    </submittedName>
</protein>
<name>A0ABR6XII2_9BURK</name>